<sequence>MARLLLIDDDELVRTALAVLLAAEGYQVEAAPDGRSGVATLEAGRFDLVLCDIFMPEMDGFETLRAVRRLCPGLPVVMMSGHTRFQRNRKGPDFLRMAVDLGAAASLSKPLDPAEVLAVVWRCLPPCPELLEQPPAHPPPGSGPDSPAA</sequence>
<dbReference type="Proteomes" id="UP000289200">
    <property type="component" value="Unassembled WGS sequence"/>
</dbReference>
<dbReference type="InterPro" id="IPR001789">
    <property type="entry name" value="Sig_transdc_resp-reg_receiver"/>
</dbReference>
<dbReference type="PANTHER" id="PTHR44591:SF23">
    <property type="entry name" value="CHEY SUBFAMILY"/>
    <property type="match status" value="1"/>
</dbReference>
<dbReference type="SUPFAM" id="SSF52172">
    <property type="entry name" value="CheY-like"/>
    <property type="match status" value="1"/>
</dbReference>
<dbReference type="AlphaFoldDB" id="A0A447CZ59"/>
<keyword evidence="5" id="KW-1185">Reference proteome</keyword>
<accession>A0A447CZ59</accession>
<dbReference type="Gene3D" id="3.40.50.2300">
    <property type="match status" value="1"/>
</dbReference>
<dbReference type="SMART" id="SM00448">
    <property type="entry name" value="REC"/>
    <property type="match status" value="1"/>
</dbReference>
<evidence type="ECO:0000256" key="1">
    <source>
        <dbReference type="ARBA" id="ARBA00022553"/>
    </source>
</evidence>
<organism evidence="4 5">
    <name type="scientific">Rhodoplanes serenus</name>
    <dbReference type="NCBI Taxonomy" id="200615"/>
    <lineage>
        <taxon>Bacteria</taxon>
        <taxon>Pseudomonadati</taxon>
        <taxon>Pseudomonadota</taxon>
        <taxon>Alphaproteobacteria</taxon>
        <taxon>Hyphomicrobiales</taxon>
        <taxon>Nitrobacteraceae</taxon>
        <taxon>Rhodoplanes</taxon>
    </lineage>
</organism>
<feature type="domain" description="Response regulatory" evidence="3">
    <location>
        <begin position="3"/>
        <end position="124"/>
    </location>
</feature>
<feature type="modified residue" description="4-aspartylphosphate" evidence="2">
    <location>
        <position position="52"/>
    </location>
</feature>
<reference evidence="5" key="1">
    <citation type="submission" date="2018-10" db="EMBL/GenBank/DDBJ databases">
        <authorList>
            <person name="Peiro R."/>
            <person name="Begona"/>
            <person name="Cbmso G."/>
            <person name="Lopez M."/>
            <person name="Gonzalez S."/>
            <person name="Sacristan E."/>
            <person name="Castillo E."/>
        </authorList>
    </citation>
    <scope>NUCLEOTIDE SEQUENCE [LARGE SCALE GENOMIC DNA]</scope>
</reference>
<keyword evidence="1 2" id="KW-0597">Phosphoprotein</keyword>
<evidence type="ECO:0000313" key="5">
    <source>
        <dbReference type="Proteomes" id="UP000289200"/>
    </source>
</evidence>
<name>A0A447CZ59_9BRAD</name>
<dbReference type="PANTHER" id="PTHR44591">
    <property type="entry name" value="STRESS RESPONSE REGULATOR PROTEIN 1"/>
    <property type="match status" value="1"/>
</dbReference>
<evidence type="ECO:0000259" key="3">
    <source>
        <dbReference type="PROSITE" id="PS50110"/>
    </source>
</evidence>
<dbReference type="OrthoDB" id="5456285at2"/>
<dbReference type="EMBL" id="UWOC01000173">
    <property type="protein sequence ID" value="VCU10586.1"/>
    <property type="molecule type" value="Genomic_DNA"/>
</dbReference>
<gene>
    <name evidence="4" type="primary">zraR_4</name>
    <name evidence="4" type="ORF">RHODGE_RHODGE_03787</name>
</gene>
<dbReference type="InterPro" id="IPR011006">
    <property type="entry name" value="CheY-like_superfamily"/>
</dbReference>
<evidence type="ECO:0000256" key="2">
    <source>
        <dbReference type="PROSITE-ProRule" id="PRU00169"/>
    </source>
</evidence>
<dbReference type="InterPro" id="IPR050595">
    <property type="entry name" value="Bact_response_regulator"/>
</dbReference>
<dbReference type="RefSeq" id="WP_129610674.1">
    <property type="nucleotide sequence ID" value="NZ_UWOC01000173.1"/>
</dbReference>
<proteinExistence type="predicted"/>
<dbReference type="Pfam" id="PF00072">
    <property type="entry name" value="Response_reg"/>
    <property type="match status" value="1"/>
</dbReference>
<dbReference type="GO" id="GO:0000160">
    <property type="term" value="P:phosphorelay signal transduction system"/>
    <property type="evidence" value="ECO:0007669"/>
    <property type="project" value="InterPro"/>
</dbReference>
<protein>
    <submittedName>
        <fullName evidence="4">Transcriptional regulatory protein ZraR</fullName>
    </submittedName>
</protein>
<evidence type="ECO:0000313" key="4">
    <source>
        <dbReference type="EMBL" id="VCU10586.1"/>
    </source>
</evidence>
<dbReference type="CDD" id="cd00156">
    <property type="entry name" value="REC"/>
    <property type="match status" value="1"/>
</dbReference>
<comment type="caution">
    <text evidence="4">The sequence shown here is derived from an EMBL/GenBank/DDBJ whole genome shotgun (WGS) entry which is preliminary data.</text>
</comment>
<dbReference type="PROSITE" id="PS50110">
    <property type="entry name" value="RESPONSE_REGULATORY"/>
    <property type="match status" value="1"/>
</dbReference>